<comment type="caution">
    <text evidence="1">The sequence shown here is derived from an EMBL/GenBank/DDBJ whole genome shotgun (WGS) entry which is preliminary data.</text>
</comment>
<dbReference type="AlphaFoldDB" id="A0A2B7ZLK4"/>
<name>A0A2B7ZLK4_9EURO</name>
<proteinExistence type="predicted"/>
<protein>
    <submittedName>
        <fullName evidence="1">Uncharacterized protein</fullName>
    </submittedName>
</protein>
<organism evidence="1 2">
    <name type="scientific">[Emmonsia] crescens</name>
    <dbReference type="NCBI Taxonomy" id="73230"/>
    <lineage>
        <taxon>Eukaryota</taxon>
        <taxon>Fungi</taxon>
        <taxon>Dikarya</taxon>
        <taxon>Ascomycota</taxon>
        <taxon>Pezizomycotina</taxon>
        <taxon>Eurotiomycetes</taxon>
        <taxon>Eurotiomycetidae</taxon>
        <taxon>Onygenales</taxon>
        <taxon>Ajellomycetaceae</taxon>
        <taxon>Emergomyces</taxon>
    </lineage>
</organism>
<evidence type="ECO:0000313" key="2">
    <source>
        <dbReference type="Proteomes" id="UP000226031"/>
    </source>
</evidence>
<sequence length="142" mass="16183">MNLANVLTGGFAKDIEIDQNTVNLGNQMMFLSIVVLEMLSNLILQRSREFLPLLYLPGSPDNPQLLVSKGLVRFTEDEATLLQKRLEYDDSEKKGGSQGLQIPLRLVWKTILYYRRWPHFISTACAFSTWSPLTTYSPSIIM</sequence>
<dbReference type="EMBL" id="PDND01000052">
    <property type="protein sequence ID" value="PGH33882.1"/>
    <property type="molecule type" value="Genomic_DNA"/>
</dbReference>
<reference evidence="1 2" key="1">
    <citation type="submission" date="2017-10" db="EMBL/GenBank/DDBJ databases">
        <title>Comparative genomics in systemic dimorphic fungi from Ajellomycetaceae.</title>
        <authorList>
            <person name="Munoz J.F."/>
            <person name="Mcewen J.G."/>
            <person name="Clay O.K."/>
            <person name="Cuomo C.A."/>
        </authorList>
    </citation>
    <scope>NUCLEOTIDE SEQUENCE [LARGE SCALE GENOMIC DNA]</scope>
    <source>
        <strain evidence="1 2">UAMH4076</strain>
    </source>
</reference>
<dbReference type="STRING" id="73230.A0A2B7ZLK4"/>
<keyword evidence="2" id="KW-1185">Reference proteome</keyword>
<gene>
    <name evidence="1" type="ORF">GX50_03282</name>
</gene>
<dbReference type="Proteomes" id="UP000226031">
    <property type="component" value="Unassembled WGS sequence"/>
</dbReference>
<evidence type="ECO:0000313" key="1">
    <source>
        <dbReference type="EMBL" id="PGH33882.1"/>
    </source>
</evidence>
<accession>A0A2B7ZLK4</accession>